<proteinExistence type="predicted"/>
<feature type="domain" description="Alginate lyase 2" evidence="2">
    <location>
        <begin position="53"/>
        <end position="355"/>
    </location>
</feature>
<keyword evidence="4" id="KW-1185">Reference proteome</keyword>
<protein>
    <submittedName>
        <fullName evidence="3">Polysaccharide lyase family 7 protein</fullName>
    </submittedName>
</protein>
<evidence type="ECO:0000256" key="1">
    <source>
        <dbReference type="SAM" id="SignalP"/>
    </source>
</evidence>
<dbReference type="Proteomes" id="UP000291106">
    <property type="component" value="Chromosome"/>
</dbReference>
<dbReference type="GO" id="GO:0016829">
    <property type="term" value="F:lyase activity"/>
    <property type="evidence" value="ECO:0007669"/>
    <property type="project" value="UniProtKB-KW"/>
</dbReference>
<dbReference type="OrthoDB" id="1113844at2"/>
<keyword evidence="3" id="KW-0456">Lyase</keyword>
<gene>
    <name evidence="3" type="ORF">EXU30_10010</name>
</gene>
<name>A0A411PHB7_9GAMM</name>
<accession>A0A411PHB7</accession>
<dbReference type="AlphaFoldDB" id="A0A411PHB7"/>
<dbReference type="Gene3D" id="2.60.120.200">
    <property type="match status" value="1"/>
</dbReference>
<feature type="chain" id="PRO_5019431210" evidence="1">
    <location>
        <begin position="25"/>
        <end position="356"/>
    </location>
</feature>
<dbReference type="Pfam" id="PF08787">
    <property type="entry name" value="Alginate_lyase2"/>
    <property type="match status" value="1"/>
</dbReference>
<dbReference type="SUPFAM" id="SSF49899">
    <property type="entry name" value="Concanavalin A-like lectins/glucanases"/>
    <property type="match status" value="1"/>
</dbReference>
<dbReference type="RefSeq" id="WP_130599665.1">
    <property type="nucleotide sequence ID" value="NZ_CP036200.1"/>
</dbReference>
<evidence type="ECO:0000313" key="4">
    <source>
        <dbReference type="Proteomes" id="UP000291106"/>
    </source>
</evidence>
<reference evidence="3 4" key="1">
    <citation type="submission" date="2019-02" db="EMBL/GenBank/DDBJ databases">
        <title>Shewanella sp. D4-2 isolated from Dokdo Island.</title>
        <authorList>
            <person name="Baek K."/>
        </authorList>
    </citation>
    <scope>NUCLEOTIDE SEQUENCE [LARGE SCALE GENOMIC DNA]</scope>
    <source>
        <strain evidence="3 4">D4-2</strain>
    </source>
</reference>
<sequence length="356" mass="39326">MTKFKPSMLSLALLASCAVSTATSADTLAEQQAAYKAKLTQKLDATLAPAQNFDLSKMKINLPIADHKPARKGQVMEIEVDELNDKTHPYTNHFWFYTNPENGAMVMTSPNTAPTTKNSSNARSELRIMLRGEKTEIGPKHPSNNFVVAANPNKDKYGAVGGQMSATLSVDWVSTSGDDSKFPTHSVVVGQIHGSSKVEPLKIYYRKLPNHEHGSLFWNYEIFPKDINDRYDVPIPIWGSAELTKADANPDNGIKLGELFSYDVTVADNIMTLTFVKNPGTDAAETKVFKTDLSKPYPGHPLDQGYGNDWMYFKVGAYNQCNQGTKHPVWGTGCTNNGIEAGDYTQVSFYELDLKQ</sequence>
<dbReference type="PROSITE" id="PS51257">
    <property type="entry name" value="PROKAR_LIPOPROTEIN"/>
    <property type="match status" value="1"/>
</dbReference>
<dbReference type="InterPro" id="IPR014895">
    <property type="entry name" value="Alginate_lyase_2"/>
</dbReference>
<dbReference type="EMBL" id="CP036200">
    <property type="protein sequence ID" value="QBF82989.1"/>
    <property type="molecule type" value="Genomic_DNA"/>
</dbReference>
<evidence type="ECO:0000313" key="3">
    <source>
        <dbReference type="EMBL" id="QBF82989.1"/>
    </source>
</evidence>
<dbReference type="InterPro" id="IPR013320">
    <property type="entry name" value="ConA-like_dom_sf"/>
</dbReference>
<evidence type="ECO:0000259" key="2">
    <source>
        <dbReference type="Pfam" id="PF08787"/>
    </source>
</evidence>
<feature type="signal peptide" evidence="1">
    <location>
        <begin position="1"/>
        <end position="24"/>
    </location>
</feature>
<organism evidence="3 4">
    <name type="scientific">Shewanella maritima</name>
    <dbReference type="NCBI Taxonomy" id="2520507"/>
    <lineage>
        <taxon>Bacteria</taxon>
        <taxon>Pseudomonadati</taxon>
        <taxon>Pseudomonadota</taxon>
        <taxon>Gammaproteobacteria</taxon>
        <taxon>Alteromonadales</taxon>
        <taxon>Shewanellaceae</taxon>
        <taxon>Shewanella</taxon>
    </lineage>
</organism>
<dbReference type="KEGG" id="smai:EXU30_10010"/>
<keyword evidence="1" id="KW-0732">Signal</keyword>